<feature type="region of interest" description="Disordered" evidence="1">
    <location>
        <begin position="41"/>
        <end position="64"/>
    </location>
</feature>
<evidence type="ECO:0000313" key="3">
    <source>
        <dbReference type="Proteomes" id="UP000637578"/>
    </source>
</evidence>
<reference evidence="2" key="2">
    <citation type="submission" date="2020-09" db="EMBL/GenBank/DDBJ databases">
        <authorList>
            <person name="Sun Q."/>
            <person name="Zhou Y."/>
        </authorList>
    </citation>
    <scope>NUCLEOTIDE SEQUENCE</scope>
    <source>
        <strain evidence="2">CGMCC 4.5737</strain>
    </source>
</reference>
<protein>
    <submittedName>
        <fullName evidence="2">Uncharacterized protein</fullName>
    </submittedName>
</protein>
<accession>A0A8J3FX39</accession>
<sequence>MHHSEEKPNCHTAVVMTSRMVIVTFARGPDTDDQVEPLAGRITAGRQGAGGGCRKQRTYLGEWD</sequence>
<name>A0A8J3FX39_9PSEU</name>
<dbReference type="Proteomes" id="UP000637578">
    <property type="component" value="Unassembled WGS sequence"/>
</dbReference>
<evidence type="ECO:0000313" key="2">
    <source>
        <dbReference type="EMBL" id="GGM58730.1"/>
    </source>
</evidence>
<dbReference type="AlphaFoldDB" id="A0A8J3FX39"/>
<comment type="caution">
    <text evidence="2">The sequence shown here is derived from an EMBL/GenBank/DDBJ whole genome shotgun (WGS) entry which is preliminary data.</text>
</comment>
<evidence type="ECO:0000256" key="1">
    <source>
        <dbReference type="SAM" id="MobiDB-lite"/>
    </source>
</evidence>
<keyword evidence="3" id="KW-1185">Reference proteome</keyword>
<gene>
    <name evidence="2" type="ORF">GCM10012275_32380</name>
</gene>
<reference evidence="2" key="1">
    <citation type="journal article" date="2014" name="Int. J. Syst. Evol. Microbiol.">
        <title>Complete genome sequence of Corynebacterium casei LMG S-19264T (=DSM 44701T), isolated from a smear-ripened cheese.</title>
        <authorList>
            <consortium name="US DOE Joint Genome Institute (JGI-PGF)"/>
            <person name="Walter F."/>
            <person name="Albersmeier A."/>
            <person name="Kalinowski J."/>
            <person name="Ruckert C."/>
        </authorList>
    </citation>
    <scope>NUCLEOTIDE SEQUENCE</scope>
    <source>
        <strain evidence="2">CGMCC 4.5737</strain>
    </source>
</reference>
<organism evidence="2 3">
    <name type="scientific">Longimycelium tulufanense</name>
    <dbReference type="NCBI Taxonomy" id="907463"/>
    <lineage>
        <taxon>Bacteria</taxon>
        <taxon>Bacillati</taxon>
        <taxon>Actinomycetota</taxon>
        <taxon>Actinomycetes</taxon>
        <taxon>Pseudonocardiales</taxon>
        <taxon>Pseudonocardiaceae</taxon>
        <taxon>Longimycelium</taxon>
    </lineage>
</organism>
<proteinExistence type="predicted"/>
<dbReference type="EMBL" id="BMMK01000014">
    <property type="protein sequence ID" value="GGM58730.1"/>
    <property type="molecule type" value="Genomic_DNA"/>
</dbReference>